<keyword evidence="2 3" id="KW-0802">TPR repeat</keyword>
<evidence type="ECO:0000313" key="7">
    <source>
        <dbReference type="EMBL" id="CAL6061391.1"/>
    </source>
</evidence>
<dbReference type="EMBL" id="CAXDID020000234">
    <property type="protein sequence ID" value="CAL6061391.1"/>
    <property type="molecule type" value="Genomic_DNA"/>
</dbReference>
<evidence type="ECO:0000256" key="3">
    <source>
        <dbReference type="PROSITE-ProRule" id="PRU00339"/>
    </source>
</evidence>
<dbReference type="GO" id="GO:0046813">
    <property type="term" value="P:receptor-mediated virion attachment to host cell"/>
    <property type="evidence" value="ECO:0007669"/>
    <property type="project" value="TreeGrafter"/>
</dbReference>
<feature type="repeat" description="TPR" evidence="3">
    <location>
        <begin position="1015"/>
        <end position="1048"/>
    </location>
</feature>
<feature type="region of interest" description="Disordered" evidence="4">
    <location>
        <begin position="1"/>
        <end position="22"/>
    </location>
</feature>
<accession>A0AA86NJK2</accession>
<dbReference type="Proteomes" id="UP001642409">
    <property type="component" value="Unassembled WGS sequence"/>
</dbReference>
<dbReference type="InterPro" id="IPR011990">
    <property type="entry name" value="TPR-like_helical_dom_sf"/>
</dbReference>
<dbReference type="InterPro" id="IPR019734">
    <property type="entry name" value="TPR_rpt"/>
</dbReference>
<dbReference type="PANTHER" id="PTHR44858">
    <property type="entry name" value="TETRATRICOPEPTIDE REPEAT PROTEIN 6"/>
    <property type="match status" value="1"/>
</dbReference>
<dbReference type="EMBL" id="CATOUU010000200">
    <property type="protein sequence ID" value="CAI9920513.1"/>
    <property type="molecule type" value="Genomic_DNA"/>
</dbReference>
<dbReference type="EMBL" id="CAXDID020000579">
    <property type="protein sequence ID" value="CAL6104150.1"/>
    <property type="molecule type" value="Genomic_DNA"/>
</dbReference>
<sequence length="1139" mass="131260">MKAQDTFLDQQKQNETKQAANQHFVEGNDKYRQNKYDDAIIAYSHAISLQLTTVEFYFARARCYFVKRDYHKYVFDLSLAMHVESTNYALYIARSHGLFMLGHYNQALIDLNSAKQLFDDYTKQEEQRQKESNLKHINRTSTTQVYATISYRRGVTNFQLKNWRDAIEDFTDTLNIWESFAPAYSRRGAAYLKLKKGNEAIADLKLAVQKSNINQHLHHYRLGQAYLEVVNNQQAVESFTNAIESSSHLIREKVKKNVVVVPPSESIFINNMRTELFKFEVPDMLDVFEENIHDKDMSRTQFPEFTAARGKAKALLGRFADALTDFDDSSKMDQNNAQTYFEKSTANRIMGNYEQALTDIEICATLKLDSNVAYNKAIIQENSGKIDESLELYESILNGIFDDTFPPEYLKMLKEKNMNVIDTVMRDETRKEKVIVSQKKKQIVVYPHLNSLYHAALLHRQKMNFSRALDLISVAIQQDNNDERFYDLQAMLFFDSACYDDAITSANKSIEYQLNHSADVRWESYYIRAIAFMHLQKYNSALQDLIVANSRPAGGQEKYMKRSEYDKVIGILLKLPPGSPLAIAYQNANNIDAIPKDPIAPSSAARGIDGDQNVFPLLDLSGSLPGFHNQYVILKKAECLFELKDYIGCVRAISVALEDYNYDLVKDGQREVNNLFNLVRSNKIIRMEGKNVTDQLVTDQAINFMQENIKVNITKRERDNIFQLYFLRGRALSMLNRFPHAIKDCQRAHNVYTQNMDSDAKANCVGVGSLLFFLAKLYAYLRMYTKSYHCARDSLKSGIPYNYIHRAHYLQGVALVYTNRLELAIKCFSLALRSHFQALVSEYIFEHTEQRGLIQLYSMEQIAAFLEGNPKSIKELNLTLIEKELEGTVKKTEAEAPINNDIHRLQVPKCFPTEQELISNKKLEAQRLSIIERAFQDSALNQLEFDTEPLTKFVCMSNKEEKQTLLQKISTPITWTTMNTVFYLHERAKCFQQMGMNQMAADDFTVVLKFQPNNDRAYFRRGFSLKQLGLFEQAVADFEQARKLRPDLQEYQVGYSEMGKLEYIELIPPGNEEFYEQGLVVPRTGKLSQYYSDLHQDVALAVHKRDTYDEKKDGIKGLSDEDVWAVVADFGPGLDNNDE</sequence>
<organism evidence="5">
    <name type="scientific">Hexamita inflata</name>
    <dbReference type="NCBI Taxonomy" id="28002"/>
    <lineage>
        <taxon>Eukaryota</taxon>
        <taxon>Metamonada</taxon>
        <taxon>Diplomonadida</taxon>
        <taxon>Hexamitidae</taxon>
        <taxon>Hexamitinae</taxon>
        <taxon>Hexamita</taxon>
    </lineage>
</organism>
<keyword evidence="9" id="KW-1185">Reference proteome</keyword>
<evidence type="ECO:0000256" key="1">
    <source>
        <dbReference type="ARBA" id="ARBA00022737"/>
    </source>
</evidence>
<dbReference type="Gene3D" id="1.25.40.10">
    <property type="entry name" value="Tetratricopeptide repeat domain"/>
    <property type="match status" value="6"/>
</dbReference>
<keyword evidence="1" id="KW-0677">Repeat</keyword>
<dbReference type="SUPFAM" id="SSF81901">
    <property type="entry name" value="HCP-like"/>
    <property type="match status" value="2"/>
</dbReference>
<evidence type="ECO:0000313" key="9">
    <source>
        <dbReference type="Proteomes" id="UP001642409"/>
    </source>
</evidence>
<dbReference type="InterPro" id="IPR050498">
    <property type="entry name" value="Ycf3"/>
</dbReference>
<evidence type="ECO:0000313" key="8">
    <source>
        <dbReference type="EMBL" id="CAL6104150.1"/>
    </source>
</evidence>
<evidence type="ECO:0000313" key="6">
    <source>
        <dbReference type="EMBL" id="CAI9925944.1"/>
    </source>
</evidence>
<dbReference type="EMBL" id="CATOUU010000353">
    <property type="protein sequence ID" value="CAI9925944.1"/>
    <property type="molecule type" value="Genomic_DNA"/>
</dbReference>
<dbReference type="Pfam" id="PF13181">
    <property type="entry name" value="TPR_8"/>
    <property type="match status" value="1"/>
</dbReference>
<dbReference type="PANTHER" id="PTHR44858:SF1">
    <property type="entry name" value="UDP-N-ACETYLGLUCOSAMINE--PEPTIDE N-ACETYLGLUCOSAMINYLTRANSFERASE SPINDLY-RELATED"/>
    <property type="match status" value="1"/>
</dbReference>
<dbReference type="SMART" id="SM00028">
    <property type="entry name" value="TPR"/>
    <property type="match status" value="14"/>
</dbReference>
<proteinExistence type="predicted"/>
<dbReference type="PROSITE" id="PS50005">
    <property type="entry name" value="TPR"/>
    <property type="match status" value="1"/>
</dbReference>
<gene>
    <name evidence="6" type="ORF">HINF_LOCUS13589</name>
    <name evidence="7" type="ORF">HINF_LOCUS49686</name>
    <name evidence="8" type="ORF">HINF_LOCUS72637</name>
    <name evidence="5" type="ORF">HINF_LOCUS8158</name>
</gene>
<feature type="compositionally biased region" description="Polar residues" evidence="4">
    <location>
        <begin position="7"/>
        <end position="21"/>
    </location>
</feature>
<reference evidence="7 9" key="2">
    <citation type="submission" date="2024-07" db="EMBL/GenBank/DDBJ databases">
        <authorList>
            <person name="Akdeniz Z."/>
        </authorList>
    </citation>
    <scope>NUCLEOTIDE SEQUENCE [LARGE SCALE GENOMIC DNA]</scope>
</reference>
<comment type="caution">
    <text evidence="5">The sequence shown here is derived from an EMBL/GenBank/DDBJ whole genome shotgun (WGS) entry which is preliminary data.</text>
</comment>
<protein>
    <submittedName>
        <fullName evidence="5">Tetratricopeptide repeat protein</fullName>
    </submittedName>
    <submittedName>
        <fullName evidence="7">Tetratricopeptide_repeat protein</fullName>
    </submittedName>
</protein>
<reference evidence="5" key="1">
    <citation type="submission" date="2023-06" db="EMBL/GenBank/DDBJ databases">
        <authorList>
            <person name="Kurt Z."/>
        </authorList>
    </citation>
    <scope>NUCLEOTIDE SEQUENCE</scope>
</reference>
<name>A0AA86NJK2_9EUKA</name>
<evidence type="ECO:0000313" key="5">
    <source>
        <dbReference type="EMBL" id="CAI9920513.1"/>
    </source>
</evidence>
<dbReference type="SUPFAM" id="SSF48452">
    <property type="entry name" value="TPR-like"/>
    <property type="match status" value="1"/>
</dbReference>
<evidence type="ECO:0000256" key="2">
    <source>
        <dbReference type="ARBA" id="ARBA00022803"/>
    </source>
</evidence>
<dbReference type="AlphaFoldDB" id="A0AA86NJK2"/>
<evidence type="ECO:0000256" key="4">
    <source>
        <dbReference type="SAM" id="MobiDB-lite"/>
    </source>
</evidence>